<dbReference type="FunFam" id="3.40.50.460:FF:000002">
    <property type="entry name" value="ATP-dependent 6-phosphofructokinase"/>
    <property type="match status" value="1"/>
</dbReference>
<comment type="pathway">
    <text evidence="3 11">Carbohydrate degradation; glycolysis; D-glyceraldehyde 3-phosphate and glycerone phosphate from D-glucose: step 3/4.</text>
</comment>
<feature type="binding site" description="in other chain" evidence="11">
    <location>
        <position position="214"/>
    </location>
    <ligand>
        <name>ADP</name>
        <dbReference type="ChEBI" id="CHEBI:456216"/>
        <note>allosteric activator; ligand shared between dimeric partners</note>
    </ligand>
</feature>
<feature type="binding site" description="in other chain" evidence="11">
    <location>
        <begin position="216"/>
        <end position="218"/>
    </location>
    <ligand>
        <name>ADP</name>
        <dbReference type="ChEBI" id="CHEBI:456216"/>
        <note>allosteric activator; ligand shared between dimeric partners</note>
    </ligand>
</feature>
<dbReference type="GO" id="GO:0016208">
    <property type="term" value="F:AMP binding"/>
    <property type="evidence" value="ECO:0007669"/>
    <property type="project" value="TreeGrafter"/>
</dbReference>
<dbReference type="UniPathway" id="UPA00109">
    <property type="reaction ID" value="UER00182"/>
</dbReference>
<dbReference type="EC" id="2.7.1.11" evidence="11"/>
<dbReference type="AlphaFoldDB" id="A0A1F7RHM3"/>
<dbReference type="SUPFAM" id="SSF53784">
    <property type="entry name" value="Phosphofructokinase"/>
    <property type="match status" value="1"/>
</dbReference>
<feature type="binding site" evidence="11">
    <location>
        <position position="106"/>
    </location>
    <ligand>
        <name>Mg(2+)</name>
        <dbReference type="ChEBI" id="CHEBI:18420"/>
        <note>catalytic</note>
    </ligand>
</feature>
<comment type="catalytic activity">
    <reaction evidence="12">
        <text>beta-D-fructose 6-phosphate + diphosphate = beta-D-fructose 1,6-bisphosphate + phosphate + H(+)</text>
        <dbReference type="Rhea" id="RHEA:13613"/>
        <dbReference type="ChEBI" id="CHEBI:15378"/>
        <dbReference type="ChEBI" id="CHEBI:32966"/>
        <dbReference type="ChEBI" id="CHEBI:33019"/>
        <dbReference type="ChEBI" id="CHEBI:43474"/>
        <dbReference type="ChEBI" id="CHEBI:57634"/>
        <dbReference type="EC" id="2.7.1.90"/>
    </reaction>
</comment>
<dbReference type="PROSITE" id="PS00433">
    <property type="entry name" value="PHOSPHOFRUCTOKINASE"/>
    <property type="match status" value="1"/>
</dbReference>
<feature type="site" description="Important for catalytic activity and substrate specificity; stabilizes the transition state when the phosphoryl donor is PPi; prevents ATP from binding by mimicking the alpha-phosphate group of ATP" evidence="12">
    <location>
        <position position="107"/>
    </location>
</feature>
<comment type="function">
    <text evidence="12">Catalyzes the phosphorylation of D-fructose 6-phosphate, the first committing step of glycolysis. Uses inorganic phosphate (PPi) as phosphoryl donor instead of ATP like common ATP-dependent phosphofructokinases (ATP-PFKs), which renders the reaction reversible, and can thus function both in glycolysis and gluconeogenesis. Consistently, PPi-PFK can replace the enzymes of both the forward (ATP-PFK) and reverse (fructose-bisphosphatase (FBPase)) reactions.</text>
</comment>
<keyword evidence="5 11" id="KW-0021">Allosteric enzyme</keyword>
<evidence type="ECO:0000256" key="12">
    <source>
        <dbReference type="HAMAP-Rule" id="MF_01976"/>
    </source>
</evidence>
<dbReference type="GO" id="GO:0048029">
    <property type="term" value="F:monosaccharide binding"/>
    <property type="evidence" value="ECO:0007669"/>
    <property type="project" value="TreeGrafter"/>
</dbReference>
<comment type="subunit">
    <text evidence="12">Homodimer or homotetramer.</text>
</comment>
<dbReference type="InterPro" id="IPR012828">
    <property type="entry name" value="PFKA_ATP_prok"/>
</dbReference>
<feature type="binding site" evidence="11">
    <location>
        <position position="14"/>
    </location>
    <ligand>
        <name>ATP</name>
        <dbReference type="ChEBI" id="CHEBI:30616"/>
    </ligand>
</feature>
<keyword evidence="8 11" id="KW-0418">Kinase</keyword>
<feature type="binding site" evidence="11">
    <location>
        <begin position="24"/>
        <end position="28"/>
    </location>
    <ligand>
        <name>ADP</name>
        <dbReference type="ChEBI" id="CHEBI:456216"/>
        <note>allosteric activator; ligand shared between dimeric partners</note>
    </ligand>
</feature>
<evidence type="ECO:0000256" key="8">
    <source>
        <dbReference type="ARBA" id="ARBA00022777"/>
    </source>
</evidence>
<evidence type="ECO:0000256" key="9">
    <source>
        <dbReference type="ARBA" id="ARBA00022842"/>
    </source>
</evidence>
<comment type="caution">
    <text evidence="11">Lacks conserved residue(s) required for the propagation of feature annotation.</text>
</comment>
<comment type="activity regulation">
    <text evidence="11">Allosterically activated by ADP and other diphosphonucleosides, and allosterically inhibited by phosphoenolpyruvate.</text>
</comment>
<evidence type="ECO:0000256" key="5">
    <source>
        <dbReference type="ARBA" id="ARBA00022533"/>
    </source>
</evidence>
<dbReference type="GO" id="GO:0005945">
    <property type="term" value="C:6-phosphofructokinase complex"/>
    <property type="evidence" value="ECO:0007669"/>
    <property type="project" value="TreeGrafter"/>
</dbReference>
<gene>
    <name evidence="11" type="primary">pfkA</name>
    <name evidence="12" type="synonym">pfp</name>
    <name evidence="14" type="ORF">A2042_09850</name>
</gene>
<dbReference type="GO" id="GO:0006002">
    <property type="term" value="P:fructose 6-phosphate metabolic process"/>
    <property type="evidence" value="ECO:0007669"/>
    <property type="project" value="InterPro"/>
</dbReference>
<dbReference type="Gene3D" id="3.40.50.460">
    <property type="entry name" value="Phosphofructokinase domain"/>
    <property type="match status" value="1"/>
</dbReference>
<dbReference type="Gene3D" id="3.40.50.450">
    <property type="match status" value="1"/>
</dbReference>
<proteinExistence type="inferred from homology"/>
<dbReference type="GO" id="GO:0061621">
    <property type="term" value="P:canonical glycolysis"/>
    <property type="evidence" value="ECO:0007669"/>
    <property type="project" value="TreeGrafter"/>
</dbReference>
<feature type="binding site" evidence="12">
    <location>
        <position position="14"/>
    </location>
    <ligand>
        <name>diphosphate</name>
        <dbReference type="ChEBI" id="CHEBI:33019"/>
    </ligand>
</feature>
<feature type="site" description="Important for catalytic activity; stabilizes the transition state when the phosphoryl donor is PPi" evidence="12">
    <location>
        <position position="127"/>
    </location>
</feature>
<dbReference type="GO" id="GO:0047334">
    <property type="term" value="F:diphosphate-fructose-6-phosphate 1-phosphotransferase activity"/>
    <property type="evidence" value="ECO:0007669"/>
    <property type="project" value="UniProtKB-EC"/>
</dbReference>
<evidence type="ECO:0000256" key="7">
    <source>
        <dbReference type="ARBA" id="ARBA00022723"/>
    </source>
</evidence>
<evidence type="ECO:0000256" key="11">
    <source>
        <dbReference type="HAMAP-Rule" id="MF_00339"/>
    </source>
</evidence>
<comment type="activity regulation">
    <text evidence="12">Non-allosteric.</text>
</comment>
<dbReference type="PIRSF" id="PIRSF000532">
    <property type="entry name" value="ATP_PFK_prok"/>
    <property type="match status" value="1"/>
</dbReference>
<feature type="binding site" description="in other chain" evidence="11">
    <location>
        <begin position="188"/>
        <end position="190"/>
    </location>
    <ligand>
        <name>ADP</name>
        <dbReference type="ChEBI" id="CHEBI:456216"/>
        <note>allosteric activator; ligand shared between dimeric partners</note>
    </ligand>
</feature>
<comment type="subunit">
    <text evidence="11">Homotetramer.</text>
</comment>
<feature type="binding site" evidence="11">
    <location>
        <position position="270"/>
    </location>
    <ligand>
        <name>substrate</name>
        <note>ligand shared between dimeric partners</note>
    </ligand>
</feature>
<feature type="domain" description="Phosphofructokinase" evidence="13">
    <location>
        <begin position="6"/>
        <end position="302"/>
    </location>
</feature>
<evidence type="ECO:0000256" key="6">
    <source>
        <dbReference type="ARBA" id="ARBA00022679"/>
    </source>
</evidence>
<keyword evidence="4 11" id="KW-0963">Cytoplasm</keyword>
<dbReference type="GO" id="GO:0042802">
    <property type="term" value="F:identical protein binding"/>
    <property type="evidence" value="ECO:0007669"/>
    <property type="project" value="TreeGrafter"/>
</dbReference>
<dbReference type="PANTHER" id="PTHR13697">
    <property type="entry name" value="PHOSPHOFRUCTOKINASE"/>
    <property type="match status" value="1"/>
</dbReference>
<feature type="binding site" description="in other chain" evidence="11">
    <location>
        <begin position="276"/>
        <end position="279"/>
    </location>
    <ligand>
        <name>substrate</name>
        <note>ligand shared between dimeric partners</note>
    </ligand>
</feature>
<comment type="catalytic activity">
    <reaction evidence="11">
        <text>beta-D-fructose 6-phosphate + ATP = beta-D-fructose 1,6-bisphosphate + ADP + H(+)</text>
        <dbReference type="Rhea" id="RHEA:16109"/>
        <dbReference type="ChEBI" id="CHEBI:15378"/>
        <dbReference type="ChEBI" id="CHEBI:30616"/>
        <dbReference type="ChEBI" id="CHEBI:32966"/>
        <dbReference type="ChEBI" id="CHEBI:57634"/>
        <dbReference type="ChEBI" id="CHEBI:456216"/>
        <dbReference type="EC" id="2.7.1.11"/>
    </reaction>
</comment>
<dbReference type="InterPro" id="IPR012829">
    <property type="entry name" value="Phosphofructokinase_III"/>
</dbReference>
<dbReference type="HAMAP" id="MF_00339">
    <property type="entry name" value="Phosphofructokinase_I_B1"/>
    <property type="match status" value="1"/>
</dbReference>
<evidence type="ECO:0000256" key="2">
    <source>
        <dbReference type="ARBA" id="ARBA00004496"/>
    </source>
</evidence>
<dbReference type="Proteomes" id="UP000178526">
    <property type="component" value="Unassembled WGS sequence"/>
</dbReference>
<feature type="binding site" evidence="11">
    <location>
        <begin position="75"/>
        <end position="76"/>
    </location>
    <ligand>
        <name>ATP</name>
        <dbReference type="ChEBI" id="CHEBI:30616"/>
    </ligand>
</feature>
<evidence type="ECO:0000313" key="15">
    <source>
        <dbReference type="Proteomes" id="UP000178526"/>
    </source>
</evidence>
<evidence type="ECO:0000259" key="13">
    <source>
        <dbReference type="Pfam" id="PF00365"/>
    </source>
</evidence>
<reference evidence="14 15" key="1">
    <citation type="journal article" date="2016" name="Nat. Commun.">
        <title>Thousands of microbial genomes shed light on interconnected biogeochemical processes in an aquifer system.</title>
        <authorList>
            <person name="Anantharaman K."/>
            <person name="Brown C.T."/>
            <person name="Hug L.A."/>
            <person name="Sharon I."/>
            <person name="Castelle C.J."/>
            <person name="Probst A.J."/>
            <person name="Thomas B.C."/>
            <person name="Singh A."/>
            <person name="Wilkins M.J."/>
            <person name="Karaoz U."/>
            <person name="Brodie E.L."/>
            <person name="Williams K.H."/>
            <person name="Hubbard S.S."/>
            <person name="Banfield J.F."/>
        </authorList>
    </citation>
    <scope>NUCLEOTIDE SEQUENCE [LARGE SCALE GENOMIC DNA]</scope>
</reference>
<dbReference type="EC" id="2.7.1.90" evidence="12"/>
<keyword evidence="11" id="KW-0547">Nucleotide-binding</keyword>
<feature type="active site" description="Proton acceptor" evidence="11">
    <location>
        <position position="130"/>
    </location>
</feature>
<comment type="cofactor">
    <cofactor evidence="1 11">
        <name>Mg(2+)</name>
        <dbReference type="ChEBI" id="CHEBI:18420"/>
    </cofactor>
</comment>
<dbReference type="GO" id="GO:0046872">
    <property type="term" value="F:metal ion binding"/>
    <property type="evidence" value="ECO:0007669"/>
    <property type="project" value="UniProtKB-KW"/>
</dbReference>
<evidence type="ECO:0000256" key="3">
    <source>
        <dbReference type="ARBA" id="ARBA00004679"/>
    </source>
</evidence>
<keyword evidence="11" id="KW-0067">ATP-binding</keyword>
<protein>
    <recommendedName>
        <fullName evidence="11 12">Multifunctional fusion protein</fullName>
    </recommendedName>
    <domain>
        <recommendedName>
            <fullName evidence="12">Pyrophosphate--fructose 6-phosphate 1-phosphotransferase</fullName>
            <ecNumber evidence="12">2.7.1.90</ecNumber>
        </recommendedName>
        <alternativeName>
            <fullName evidence="12">6-phosphofructokinase, pyrophosphate dependent</fullName>
        </alternativeName>
        <alternativeName>
            <fullName evidence="12">PPi-dependent phosphofructokinase</fullName>
        </alternativeName>
        <alternativeName>
            <fullName evidence="12">Pyrophosphate-dependent 6-phosphofructose-1-kinase</fullName>
            <shortName evidence="12">PPi-PFK</shortName>
        </alternativeName>
    </domain>
    <domain>
        <recommendedName>
            <fullName evidence="11">ATP-dependent 6-phosphofructokinase</fullName>
            <shortName evidence="11">ATP-PFK</shortName>
            <shortName evidence="11">Phosphofructokinase</shortName>
            <ecNumber evidence="11">2.7.1.11</ecNumber>
        </recommendedName>
        <alternativeName>
            <fullName evidence="11">Phosphohexokinase</fullName>
        </alternativeName>
    </domain>
</protein>
<organism evidence="14 15">
    <name type="scientific">Candidatus Schekmanbacteria bacterium GWA2_38_11</name>
    <dbReference type="NCBI Taxonomy" id="1817876"/>
    <lineage>
        <taxon>Bacteria</taxon>
        <taxon>Candidatus Schekmaniibacteriota</taxon>
    </lineage>
</organism>
<dbReference type="PRINTS" id="PR00476">
    <property type="entry name" value="PHFRCTKINASE"/>
</dbReference>
<dbReference type="PANTHER" id="PTHR13697:SF52">
    <property type="entry name" value="ATP-DEPENDENT 6-PHOSPHOFRUCTOKINASE 3"/>
    <property type="match status" value="1"/>
</dbReference>
<comment type="similarity">
    <text evidence="11">Belongs to the phosphofructokinase type A (PFKA) family. ATP-dependent PFK group I subfamily. Prokaryotic clade 'B1' sub-subfamily.</text>
</comment>
<accession>A0A1F7RHM3</accession>
<sequence length="346" mass="37349">MKPVKKIGVLTGGGDCPGLNAAIRAVVRRANSYGYEVIGIKRGWHGLIYGETEPLTNFSVSGILHVGGTIIGTSRTNPFKNEEDLQRLLANYKKFGIDALISIGGEDTLGVAYKLSEKGIPIVGIPKTIDNDLSGTDFTFGFDTAVTIVTDAIDRLHSTAESHDRIMVVEVMGRHTGWIATFGGIAGGADIILIPEVSFDIGEVCTMIKKRHERGKNFSIIVVAEGAKPKDVDKYITSSNQVDEFGHIKLGGVGNFLGTEIEKRTGYDTRVTVLGHIQRGGSPTANDRVLATRFGVAAVDLIKEGKFGRMVALQCNKIVDIDISEPVKKLKTVDPDLYEIAKVFFG</sequence>
<dbReference type="EMBL" id="MGDB01000080">
    <property type="protein sequence ID" value="OGL41033.1"/>
    <property type="molecule type" value="Genomic_DNA"/>
</dbReference>
<dbReference type="GO" id="GO:0005524">
    <property type="term" value="F:ATP binding"/>
    <property type="evidence" value="ECO:0007669"/>
    <property type="project" value="UniProtKB-KW"/>
</dbReference>
<dbReference type="Pfam" id="PF00365">
    <property type="entry name" value="PFK"/>
    <property type="match status" value="1"/>
</dbReference>
<comment type="subcellular location">
    <subcellularLocation>
        <location evidence="2 11">Cytoplasm</location>
    </subcellularLocation>
</comment>
<keyword evidence="9 11" id="KW-0460">Magnesium</keyword>
<name>A0A1F7RHM3_9BACT</name>
<dbReference type="InterPro" id="IPR022953">
    <property type="entry name" value="ATP_PFK"/>
</dbReference>
<keyword evidence="6 11" id="KW-0808">Transferase</keyword>
<dbReference type="InterPro" id="IPR000023">
    <property type="entry name" value="Phosphofructokinase_dom"/>
</dbReference>
<dbReference type="HAMAP" id="MF_01976">
    <property type="entry name" value="Phosphofructokinase_III"/>
    <property type="match status" value="1"/>
</dbReference>
<evidence type="ECO:0000256" key="10">
    <source>
        <dbReference type="ARBA" id="ARBA00023152"/>
    </source>
</evidence>
<dbReference type="GO" id="GO:0003872">
    <property type="term" value="F:6-phosphofructokinase activity"/>
    <property type="evidence" value="ECO:0007669"/>
    <property type="project" value="UniProtKB-UniRule"/>
</dbReference>
<dbReference type="NCBIfam" id="NF002872">
    <property type="entry name" value="PRK03202.1"/>
    <property type="match status" value="1"/>
</dbReference>
<comment type="similarity">
    <text evidence="12">Belongs to the phosphofructokinase type A (PFKA) family. Mixed-substrate PFK group III subfamily.</text>
</comment>
<dbReference type="InterPro" id="IPR035966">
    <property type="entry name" value="PKF_sf"/>
</dbReference>
<comment type="function">
    <text evidence="11">Catalyzes the phosphorylation of D-fructose 6-phosphate to fructose 1,6-bisphosphate by ATP, the first committing step of glycolysis.</text>
</comment>
<dbReference type="NCBIfam" id="TIGR02483">
    <property type="entry name" value="PFK_mixed"/>
    <property type="match status" value="1"/>
</dbReference>
<dbReference type="InterPro" id="IPR012003">
    <property type="entry name" value="ATP_PFK_prok-type"/>
</dbReference>
<keyword evidence="10 11" id="KW-0324">Glycolysis</keyword>
<evidence type="ECO:0000256" key="4">
    <source>
        <dbReference type="ARBA" id="ARBA00022490"/>
    </source>
</evidence>
<feature type="binding site" description="in other chain" evidence="11">
    <location>
        <begin position="172"/>
        <end position="174"/>
    </location>
    <ligand>
        <name>substrate</name>
        <note>ligand shared between dimeric partners</note>
    </ligand>
</feature>
<keyword evidence="7 11" id="KW-0479">Metal-binding</keyword>
<dbReference type="InterPro" id="IPR015912">
    <property type="entry name" value="Phosphofructokinase_CS"/>
</dbReference>
<dbReference type="GO" id="GO:0030388">
    <property type="term" value="P:fructose 1,6-bisphosphate metabolic process"/>
    <property type="evidence" value="ECO:0007669"/>
    <property type="project" value="TreeGrafter"/>
</dbReference>
<dbReference type="GO" id="GO:0070095">
    <property type="term" value="F:fructose-6-phosphate binding"/>
    <property type="evidence" value="ECO:0007669"/>
    <property type="project" value="TreeGrafter"/>
</dbReference>
<comment type="caution">
    <text evidence="14">The sequence shown here is derived from an EMBL/GenBank/DDBJ whole genome shotgun (WGS) entry which is preliminary data.</text>
</comment>
<feature type="binding site" description="in other chain" evidence="11">
    <location>
        <begin position="128"/>
        <end position="130"/>
    </location>
    <ligand>
        <name>substrate</name>
        <note>ligand shared between dimeric partners</note>
    </ligand>
</feature>
<evidence type="ECO:0000313" key="14">
    <source>
        <dbReference type="EMBL" id="OGL41033.1"/>
    </source>
</evidence>
<feature type="binding site" description="in other chain" evidence="11">
    <location>
        <position position="225"/>
    </location>
    <ligand>
        <name>substrate</name>
        <note>ligand shared between dimeric partners</note>
    </ligand>
</feature>
<evidence type="ECO:0000256" key="1">
    <source>
        <dbReference type="ARBA" id="ARBA00001946"/>
    </source>
</evidence>
<feature type="binding site" evidence="11">
    <location>
        <position position="165"/>
    </location>
    <ligand>
        <name>substrate</name>
        <note>ligand shared between dimeric partners</note>
    </ligand>
</feature>